<dbReference type="EMBL" id="JBAMIC010000022">
    <property type="protein sequence ID" value="KAK7092142.1"/>
    <property type="molecule type" value="Genomic_DNA"/>
</dbReference>
<organism evidence="2 3">
    <name type="scientific">Littorina saxatilis</name>
    <dbReference type="NCBI Taxonomy" id="31220"/>
    <lineage>
        <taxon>Eukaryota</taxon>
        <taxon>Metazoa</taxon>
        <taxon>Spiralia</taxon>
        <taxon>Lophotrochozoa</taxon>
        <taxon>Mollusca</taxon>
        <taxon>Gastropoda</taxon>
        <taxon>Caenogastropoda</taxon>
        <taxon>Littorinimorpha</taxon>
        <taxon>Littorinoidea</taxon>
        <taxon>Littorinidae</taxon>
        <taxon>Littorina</taxon>
    </lineage>
</organism>
<feature type="compositionally biased region" description="Acidic residues" evidence="1">
    <location>
        <begin position="71"/>
        <end position="92"/>
    </location>
</feature>
<dbReference type="Proteomes" id="UP001374579">
    <property type="component" value="Unassembled WGS sequence"/>
</dbReference>
<name>A0AAN9ASB8_9CAEN</name>
<feature type="region of interest" description="Disordered" evidence="1">
    <location>
        <begin position="58"/>
        <end position="116"/>
    </location>
</feature>
<keyword evidence="3" id="KW-1185">Reference proteome</keyword>
<comment type="caution">
    <text evidence="2">The sequence shown here is derived from an EMBL/GenBank/DDBJ whole genome shotgun (WGS) entry which is preliminary data.</text>
</comment>
<reference evidence="2 3" key="1">
    <citation type="submission" date="2024-02" db="EMBL/GenBank/DDBJ databases">
        <title>Chromosome-scale genome assembly of the rough periwinkle Littorina saxatilis.</title>
        <authorList>
            <person name="De Jode A."/>
            <person name="Faria R."/>
            <person name="Formenti G."/>
            <person name="Sims Y."/>
            <person name="Smith T.P."/>
            <person name="Tracey A."/>
            <person name="Wood J.M.D."/>
            <person name="Zagrodzka Z.B."/>
            <person name="Johannesson K."/>
            <person name="Butlin R.K."/>
            <person name="Leder E.H."/>
        </authorList>
    </citation>
    <scope>NUCLEOTIDE SEQUENCE [LARGE SCALE GENOMIC DNA]</scope>
    <source>
        <strain evidence="2">Snail1</strain>
        <tissue evidence="2">Muscle</tissue>
    </source>
</reference>
<sequence>MLRVEELIRVINHDFSTKVRRKRIPAGFCYLCSQLDPRGRGSRSNPYRHLLARGVLKPCPHLPPAPHPTFVDDDDEDEYDDEDDGFDEESLDLDAGNQDGAMFDTKIVREDEDDPR</sequence>
<evidence type="ECO:0000256" key="1">
    <source>
        <dbReference type="SAM" id="MobiDB-lite"/>
    </source>
</evidence>
<proteinExistence type="predicted"/>
<accession>A0AAN9ASB8</accession>
<evidence type="ECO:0000313" key="2">
    <source>
        <dbReference type="EMBL" id="KAK7092142.1"/>
    </source>
</evidence>
<protein>
    <submittedName>
        <fullName evidence="2">Uncharacterized protein</fullName>
    </submittedName>
</protein>
<evidence type="ECO:0000313" key="3">
    <source>
        <dbReference type="Proteomes" id="UP001374579"/>
    </source>
</evidence>
<gene>
    <name evidence="2" type="ORF">V1264_009740</name>
</gene>
<dbReference type="AlphaFoldDB" id="A0AAN9ASB8"/>